<proteinExistence type="predicted"/>
<dbReference type="AlphaFoldDB" id="A0AAD3SJJ9"/>
<gene>
    <name evidence="2" type="ORF">Nepgr_014178</name>
</gene>
<organism evidence="2 3">
    <name type="scientific">Nepenthes gracilis</name>
    <name type="common">Slender pitcher plant</name>
    <dbReference type="NCBI Taxonomy" id="150966"/>
    <lineage>
        <taxon>Eukaryota</taxon>
        <taxon>Viridiplantae</taxon>
        <taxon>Streptophyta</taxon>
        <taxon>Embryophyta</taxon>
        <taxon>Tracheophyta</taxon>
        <taxon>Spermatophyta</taxon>
        <taxon>Magnoliopsida</taxon>
        <taxon>eudicotyledons</taxon>
        <taxon>Gunneridae</taxon>
        <taxon>Pentapetalae</taxon>
        <taxon>Caryophyllales</taxon>
        <taxon>Nepenthaceae</taxon>
        <taxon>Nepenthes</taxon>
    </lineage>
</organism>
<accession>A0AAD3SJJ9</accession>
<evidence type="ECO:0000313" key="3">
    <source>
        <dbReference type="Proteomes" id="UP001279734"/>
    </source>
</evidence>
<feature type="compositionally biased region" description="Basic and acidic residues" evidence="1">
    <location>
        <begin position="112"/>
        <end position="134"/>
    </location>
</feature>
<name>A0AAD3SJJ9_NEPGR</name>
<comment type="caution">
    <text evidence="2">The sequence shown here is derived from an EMBL/GenBank/DDBJ whole genome shotgun (WGS) entry which is preliminary data.</text>
</comment>
<feature type="compositionally biased region" description="Acidic residues" evidence="1">
    <location>
        <begin position="98"/>
        <end position="111"/>
    </location>
</feature>
<keyword evidence="3" id="KW-1185">Reference proteome</keyword>
<feature type="region of interest" description="Disordered" evidence="1">
    <location>
        <begin position="21"/>
        <end position="141"/>
    </location>
</feature>
<dbReference type="EMBL" id="BSYO01000011">
    <property type="protein sequence ID" value="GMH12337.1"/>
    <property type="molecule type" value="Genomic_DNA"/>
</dbReference>
<dbReference type="PANTHER" id="PTHR37175:SF1">
    <property type="entry name" value="CONSTANS-LIKE PROTEIN-RELATED"/>
    <property type="match status" value="1"/>
</dbReference>
<sequence>MLLENDPRSLPNSISLDLETMNAASLSPPTNIVEGNAGDSDSDAHSDGVPDYYQPIYAVDDEDSNEASSEDHSYGQQSVANGHGFLAENEMRSLNLSDSEDGETEEAEEVEEERRRAESDSAIRRAFQDDESRRNAPLTAENTVRVMEAMRAVSFGGSAPDWVRYVPEDRWIDQLRRLRQ</sequence>
<dbReference type="Pfam" id="PF06910">
    <property type="entry name" value="MEA1"/>
    <property type="match status" value="1"/>
</dbReference>
<protein>
    <submittedName>
        <fullName evidence="2">Uncharacterized protein</fullName>
    </submittedName>
</protein>
<dbReference type="Proteomes" id="UP001279734">
    <property type="component" value="Unassembled WGS sequence"/>
</dbReference>
<dbReference type="PANTHER" id="PTHR37175">
    <property type="entry name" value="BNAA08G28800D PROTEIN"/>
    <property type="match status" value="1"/>
</dbReference>
<evidence type="ECO:0000313" key="2">
    <source>
        <dbReference type="EMBL" id="GMH12337.1"/>
    </source>
</evidence>
<evidence type="ECO:0000256" key="1">
    <source>
        <dbReference type="SAM" id="MobiDB-lite"/>
    </source>
</evidence>
<reference evidence="2" key="1">
    <citation type="submission" date="2023-05" db="EMBL/GenBank/DDBJ databases">
        <title>Nepenthes gracilis genome sequencing.</title>
        <authorList>
            <person name="Fukushima K."/>
        </authorList>
    </citation>
    <scope>NUCLEOTIDE SEQUENCE</scope>
    <source>
        <strain evidence="2">SING2019-196</strain>
    </source>
</reference>